<dbReference type="InterPro" id="IPR013381">
    <property type="entry name" value="CRISPR-assoc_prot_Cse1"/>
</dbReference>
<organism evidence="1 2">
    <name type="scientific">Secundilactobacillus paracollinoides</name>
    <dbReference type="NCBI Taxonomy" id="240427"/>
    <lineage>
        <taxon>Bacteria</taxon>
        <taxon>Bacillati</taxon>
        <taxon>Bacillota</taxon>
        <taxon>Bacilli</taxon>
        <taxon>Lactobacillales</taxon>
        <taxon>Lactobacillaceae</taxon>
        <taxon>Secundilactobacillus</taxon>
    </lineage>
</organism>
<keyword evidence="2" id="KW-1185">Reference proteome</keyword>
<dbReference type="OrthoDB" id="3187690at2"/>
<sequence>MATRSFNLTTEPWIKVIESATNQEKTVSLIEFFENAQDYQQLAGDMRSQDFVVFRLLLAILTTIYSRVDFNSDPYDWLELDQQFRVSGDVEQDDYQEDDLLATWQQLYENKKFSSAVKDYLIANQDQFDLFGDHPFYQVTEAEFDALVPDNKKVATGKGTVGLKQINRRISESGNTLAVFSPKTGNFKNHVPIDEFARWLVMYQNVSGVTDKTKIKTEASFSISTGWVYGLNPVFAKGATLFDTLILNLVLVPDADQYAVQRPVWEYNSVLDYVEDRKKELVPDNIAQLYTTWSRILHVDWQDDGQPVIFSAGIPIFDNKNVFIEPMTIWHRDPKAGYYTPLYRDIGALSMAMWRNFGLYVGVGDDDGIHEPGIVDWLHRLKDEGYVQQKQAITLSSINLLNDGNSASQTPAAEVDDDMQIEADVLLAKNPEEANYWPQQIDAVIKLTQQVGLDYRHFGADIAAIRGQKNSTFANDITAKFYERLNEPFKSWLRSLTNEDDRGQKVLEWEKQLNTIVFESKRRMISRAKIKDIRGAMVERPGRKDEIIYNNIFMAGNKLERNVYARLKLNKKG</sequence>
<dbReference type="AlphaFoldDB" id="A0A1B2IY91"/>
<dbReference type="EMBL" id="CP014924">
    <property type="protein sequence ID" value="ANZ67022.1"/>
    <property type="molecule type" value="Genomic_DNA"/>
</dbReference>
<name>A0A1B2IY91_9LACO</name>
<reference evidence="1 2" key="1">
    <citation type="submission" date="2016-03" db="EMBL/GenBank/DDBJ databases">
        <title>Pediococcus and Lactobacillus from brewery environment - whole genome sequencing and assembly.</title>
        <authorList>
            <person name="Behr J."/>
            <person name="Geissler A.J."/>
            <person name="Vogel R.F."/>
        </authorList>
    </citation>
    <scope>NUCLEOTIDE SEQUENCE [LARGE SCALE GENOMIC DNA]</scope>
    <source>
        <strain evidence="1 2">TMW 1.1995</strain>
    </source>
</reference>
<dbReference type="Gene3D" id="1.10.132.100">
    <property type="match status" value="1"/>
</dbReference>
<evidence type="ECO:0000313" key="2">
    <source>
        <dbReference type="Proteomes" id="UP000093267"/>
    </source>
</evidence>
<dbReference type="Proteomes" id="UP000093267">
    <property type="component" value="Chromosome"/>
</dbReference>
<dbReference type="RefSeq" id="WP_065902293.1">
    <property type="nucleotide sequence ID" value="NZ_CP014912.1"/>
</dbReference>
<dbReference type="Pfam" id="PF09481">
    <property type="entry name" value="CRISPR_Cse1"/>
    <property type="match status" value="1"/>
</dbReference>
<protein>
    <submittedName>
        <fullName evidence="1">CRISPR-associated protein</fullName>
    </submittedName>
</protein>
<evidence type="ECO:0000313" key="1">
    <source>
        <dbReference type="EMBL" id="ANZ67022.1"/>
    </source>
</evidence>
<proteinExistence type="predicted"/>
<gene>
    <name evidence="1" type="ORF">AYR63_07685</name>
</gene>
<accession>A0A1B2IY91</accession>